<evidence type="ECO:0000313" key="1">
    <source>
        <dbReference type="EMBL" id="CAK5090046.1"/>
    </source>
</evidence>
<proteinExistence type="predicted"/>
<accession>A0ACB1AI84</accession>
<dbReference type="Proteomes" id="UP001497535">
    <property type="component" value="Unassembled WGS sequence"/>
</dbReference>
<reference evidence="1" key="1">
    <citation type="submission" date="2023-11" db="EMBL/GenBank/DDBJ databases">
        <authorList>
            <person name="Poullet M."/>
        </authorList>
    </citation>
    <scope>NUCLEOTIDE SEQUENCE</scope>
    <source>
        <strain evidence="1">E1834</strain>
    </source>
</reference>
<evidence type="ECO:0000313" key="2">
    <source>
        <dbReference type="Proteomes" id="UP001497535"/>
    </source>
</evidence>
<keyword evidence="2" id="KW-1185">Reference proteome</keyword>
<name>A0ACB1AI84_MELEN</name>
<dbReference type="EMBL" id="CAVMJV010000080">
    <property type="protein sequence ID" value="CAK5090046.1"/>
    <property type="molecule type" value="Genomic_DNA"/>
</dbReference>
<organism evidence="1 2">
    <name type="scientific">Meloidogyne enterolobii</name>
    <name type="common">Root-knot nematode worm</name>
    <name type="synonym">Meloidogyne mayaguensis</name>
    <dbReference type="NCBI Taxonomy" id="390850"/>
    <lineage>
        <taxon>Eukaryota</taxon>
        <taxon>Metazoa</taxon>
        <taxon>Ecdysozoa</taxon>
        <taxon>Nematoda</taxon>
        <taxon>Chromadorea</taxon>
        <taxon>Rhabditida</taxon>
        <taxon>Tylenchina</taxon>
        <taxon>Tylenchomorpha</taxon>
        <taxon>Tylenchoidea</taxon>
        <taxon>Meloidogynidae</taxon>
        <taxon>Meloidogyninae</taxon>
        <taxon>Meloidogyne</taxon>
    </lineage>
</organism>
<comment type="caution">
    <text evidence="1">The sequence shown here is derived from an EMBL/GenBank/DDBJ whole genome shotgun (WGS) entry which is preliminary data.</text>
</comment>
<gene>
    <name evidence="1" type="ORF">MENTE1834_LOCUS37811</name>
</gene>
<protein>
    <submittedName>
        <fullName evidence="1">Uncharacterized protein</fullName>
    </submittedName>
</protein>
<sequence>MSKIFASHIKNDFSFSFSSSCTYSDKTIKRSFNEFFKFLMCKILPRLVLNSFLYTFSDSVPKI</sequence>